<dbReference type="EMBL" id="PKSL01000225">
    <property type="protein sequence ID" value="POV98483.1"/>
    <property type="molecule type" value="Genomic_DNA"/>
</dbReference>
<dbReference type="Proteomes" id="UP000239156">
    <property type="component" value="Unassembled WGS sequence"/>
</dbReference>
<gene>
    <name evidence="1" type="ORF">PSTT_14403</name>
</gene>
<dbReference type="VEuPathDB" id="FungiDB:PSTT_14403"/>
<keyword evidence="2" id="KW-1185">Reference proteome</keyword>
<name>A0A2S4UMF4_9BASI</name>
<organism evidence="1 2">
    <name type="scientific">Puccinia striiformis</name>
    <dbReference type="NCBI Taxonomy" id="27350"/>
    <lineage>
        <taxon>Eukaryota</taxon>
        <taxon>Fungi</taxon>
        <taxon>Dikarya</taxon>
        <taxon>Basidiomycota</taxon>
        <taxon>Pucciniomycotina</taxon>
        <taxon>Pucciniomycetes</taxon>
        <taxon>Pucciniales</taxon>
        <taxon>Pucciniaceae</taxon>
        <taxon>Puccinia</taxon>
    </lineage>
</organism>
<comment type="caution">
    <text evidence="1">The sequence shown here is derived from an EMBL/GenBank/DDBJ whole genome shotgun (WGS) entry which is preliminary data.</text>
</comment>
<dbReference type="AlphaFoldDB" id="A0A2S4UMF4"/>
<proteinExistence type="predicted"/>
<reference evidence="1" key="1">
    <citation type="submission" date="2017-12" db="EMBL/GenBank/DDBJ databases">
        <title>Gene loss provides genomic basis for host adaptation in cereal stripe rust fungi.</title>
        <authorList>
            <person name="Xia C."/>
        </authorList>
    </citation>
    <scope>NUCLEOTIDE SEQUENCE [LARGE SCALE GENOMIC DNA]</scope>
    <source>
        <strain evidence="1">93-210</strain>
    </source>
</reference>
<sequence length="79" mass="8878">MRFVTGETVNRKARQLIGKAEELPSLFDSCLVLIGFHLVPSDAALEYTFKTNFSTLRGAIRTAMDHLKSAALEQHNLRM</sequence>
<dbReference type="VEuPathDB" id="FungiDB:PSHT_14044"/>
<evidence type="ECO:0000313" key="2">
    <source>
        <dbReference type="Proteomes" id="UP000239156"/>
    </source>
</evidence>
<protein>
    <submittedName>
        <fullName evidence="1">Uncharacterized protein</fullName>
    </submittedName>
</protein>
<accession>A0A2S4UMF4</accession>
<evidence type="ECO:0000313" key="1">
    <source>
        <dbReference type="EMBL" id="POV98483.1"/>
    </source>
</evidence>